<dbReference type="Pfam" id="PF00248">
    <property type="entry name" value="Aldo_ket_red"/>
    <property type="match status" value="1"/>
</dbReference>
<organism evidence="3 4">
    <name type="scientific">Ktedonobacter robiniae</name>
    <dbReference type="NCBI Taxonomy" id="2778365"/>
    <lineage>
        <taxon>Bacteria</taxon>
        <taxon>Bacillati</taxon>
        <taxon>Chloroflexota</taxon>
        <taxon>Ktedonobacteria</taxon>
        <taxon>Ktedonobacterales</taxon>
        <taxon>Ktedonobacteraceae</taxon>
        <taxon>Ktedonobacter</taxon>
    </lineage>
</organism>
<accession>A0ABQ3UWR9</accession>
<keyword evidence="4" id="KW-1185">Reference proteome</keyword>
<dbReference type="PANTHER" id="PTHR43364">
    <property type="entry name" value="NADH-SPECIFIC METHYLGLYOXAL REDUCTASE-RELATED"/>
    <property type="match status" value="1"/>
</dbReference>
<dbReference type="SUPFAM" id="SSF51430">
    <property type="entry name" value="NAD(P)-linked oxidoreductase"/>
    <property type="match status" value="1"/>
</dbReference>
<dbReference type="Proteomes" id="UP000654345">
    <property type="component" value="Unassembled WGS sequence"/>
</dbReference>
<evidence type="ECO:0000256" key="1">
    <source>
        <dbReference type="ARBA" id="ARBA00023002"/>
    </source>
</evidence>
<reference evidence="3 4" key="1">
    <citation type="journal article" date="2021" name="Int. J. Syst. Evol. Microbiol.">
        <title>Reticulibacter mediterranei gen. nov., sp. nov., within the new family Reticulibacteraceae fam. nov., and Ktedonospora formicarum gen. nov., sp. nov., Ktedonobacter robiniae sp. nov., Dictyobacter formicarum sp. nov. and Dictyobacter arantiisoli sp. nov., belonging to the class Ktedonobacteria.</title>
        <authorList>
            <person name="Yabe S."/>
            <person name="Zheng Y."/>
            <person name="Wang C.M."/>
            <person name="Sakai Y."/>
            <person name="Abe K."/>
            <person name="Yokota A."/>
            <person name="Donadio S."/>
            <person name="Cavaletti L."/>
            <person name="Monciardini P."/>
        </authorList>
    </citation>
    <scope>NUCLEOTIDE SEQUENCE [LARGE SCALE GENOMIC DNA]</scope>
    <source>
        <strain evidence="3 4">SOSP1-30</strain>
    </source>
</reference>
<comment type="caution">
    <text evidence="3">The sequence shown here is derived from an EMBL/GenBank/DDBJ whole genome shotgun (WGS) entry which is preliminary data.</text>
</comment>
<dbReference type="Gene3D" id="3.20.20.100">
    <property type="entry name" value="NADP-dependent oxidoreductase domain"/>
    <property type="match status" value="1"/>
</dbReference>
<feature type="domain" description="NADP-dependent oxidoreductase" evidence="2">
    <location>
        <begin position="3"/>
        <end position="57"/>
    </location>
</feature>
<dbReference type="RefSeq" id="WP_201373289.1">
    <property type="nucleotide sequence ID" value="NZ_BNJG01000002.1"/>
</dbReference>
<name>A0ABQ3UWR9_9CHLR</name>
<gene>
    <name evidence="3" type="ORF">KSB_53070</name>
</gene>
<dbReference type="PANTHER" id="PTHR43364:SF4">
    <property type="entry name" value="NAD(P)-LINKED OXIDOREDUCTASE SUPERFAMILY PROTEIN"/>
    <property type="match status" value="1"/>
</dbReference>
<sequence length="76" mass="8527">MLDPIAEKHGVSLQQLALAWQLHRSENMLPIPGTTSLEHLKENLAAAATSLTQDEVDPFFNHLGHAHQFFPSLMPW</sequence>
<dbReference type="InterPro" id="IPR023210">
    <property type="entry name" value="NADP_OxRdtase_dom"/>
</dbReference>
<dbReference type="EMBL" id="BNJG01000002">
    <property type="protein sequence ID" value="GHO56832.1"/>
    <property type="molecule type" value="Genomic_DNA"/>
</dbReference>
<protein>
    <recommendedName>
        <fullName evidence="2">NADP-dependent oxidoreductase domain-containing protein</fullName>
    </recommendedName>
</protein>
<evidence type="ECO:0000259" key="2">
    <source>
        <dbReference type="Pfam" id="PF00248"/>
    </source>
</evidence>
<keyword evidence="1" id="KW-0560">Oxidoreductase</keyword>
<proteinExistence type="predicted"/>
<evidence type="ECO:0000313" key="3">
    <source>
        <dbReference type="EMBL" id="GHO56832.1"/>
    </source>
</evidence>
<dbReference type="InterPro" id="IPR036812">
    <property type="entry name" value="NAD(P)_OxRdtase_dom_sf"/>
</dbReference>
<evidence type="ECO:0000313" key="4">
    <source>
        <dbReference type="Proteomes" id="UP000654345"/>
    </source>
</evidence>
<dbReference type="InterPro" id="IPR050523">
    <property type="entry name" value="AKR_Detox_Biosynth"/>
</dbReference>